<evidence type="ECO:0000313" key="1">
    <source>
        <dbReference type="EMBL" id="TWW08751.1"/>
    </source>
</evidence>
<dbReference type="AlphaFoldDB" id="A0A5C6M6T2"/>
<comment type="caution">
    <text evidence="1">The sequence shown here is derived from an EMBL/GenBank/DDBJ whole genome shotgun (WGS) entry which is preliminary data.</text>
</comment>
<accession>A0A5C6M6T2</accession>
<dbReference type="Proteomes" id="UP000321083">
    <property type="component" value="Unassembled WGS sequence"/>
</dbReference>
<sequence length="208" mass="23715">MLVIDGLRQRHEFYSKIDRERLRLVDGIVRAAFQTAAMNLPRGIESAAIDQAIYALLRHFEFHRAPIFPSVFCDLLANEFGIQRTFAEQIRLAIWTRLEPEADATETATNDQEFLRSIFVVCALAKDEPSLVIDLGLSTSLLRNIRKAVERVLAQHATAGKADFLPEFGSHIAEILCEIARELRRLPWALQVYRLRSHLQKAPPLLRS</sequence>
<keyword evidence="2" id="KW-1185">Reference proteome</keyword>
<gene>
    <name evidence="1" type="ORF">E3A20_21190</name>
</gene>
<feature type="non-terminal residue" evidence="1">
    <location>
        <position position="208"/>
    </location>
</feature>
<organism evidence="1 2">
    <name type="scientific">Planctomyces bekefii</name>
    <dbReference type="NCBI Taxonomy" id="1653850"/>
    <lineage>
        <taxon>Bacteria</taxon>
        <taxon>Pseudomonadati</taxon>
        <taxon>Planctomycetota</taxon>
        <taxon>Planctomycetia</taxon>
        <taxon>Planctomycetales</taxon>
        <taxon>Planctomycetaceae</taxon>
        <taxon>Planctomyces</taxon>
    </lineage>
</organism>
<name>A0A5C6M6T2_9PLAN</name>
<reference evidence="1 2" key="1">
    <citation type="submission" date="2019-08" db="EMBL/GenBank/DDBJ databases">
        <title>100 year-old enigma solved: identification of Planctomyces bekefii, the type genus and species of the phylum Planctomycetes.</title>
        <authorList>
            <person name="Svetlana D.N."/>
            <person name="Overmann J."/>
        </authorList>
    </citation>
    <scope>NUCLEOTIDE SEQUENCE [LARGE SCALE GENOMIC DNA]</scope>
    <source>
        <strain evidence="1">Phe10_nw2017</strain>
    </source>
</reference>
<proteinExistence type="predicted"/>
<reference evidence="1 2" key="2">
    <citation type="submission" date="2019-08" db="EMBL/GenBank/DDBJ databases">
        <authorList>
            <person name="Henke P."/>
        </authorList>
    </citation>
    <scope>NUCLEOTIDE SEQUENCE [LARGE SCALE GENOMIC DNA]</scope>
    <source>
        <strain evidence="1">Phe10_nw2017</strain>
    </source>
</reference>
<evidence type="ECO:0000313" key="2">
    <source>
        <dbReference type="Proteomes" id="UP000321083"/>
    </source>
</evidence>
<protein>
    <submittedName>
        <fullName evidence="1">Uncharacterized protein</fullName>
    </submittedName>
</protein>
<dbReference type="EMBL" id="SRHE01000520">
    <property type="protein sequence ID" value="TWW08751.1"/>
    <property type="molecule type" value="Genomic_DNA"/>
</dbReference>